<protein>
    <submittedName>
        <fullName evidence="2">C-type lectin domain-containing protein</fullName>
    </submittedName>
</protein>
<reference evidence="2" key="1">
    <citation type="submission" date="2022-11" db="UniProtKB">
        <authorList>
            <consortium name="WormBaseParasite"/>
        </authorList>
    </citation>
    <scope>IDENTIFICATION</scope>
</reference>
<dbReference type="Proteomes" id="UP000887565">
    <property type="component" value="Unplaced"/>
</dbReference>
<dbReference type="Gene3D" id="3.10.100.10">
    <property type="entry name" value="Mannose-Binding Protein A, subunit A"/>
    <property type="match status" value="1"/>
</dbReference>
<accession>A0A915K133</accession>
<name>A0A915K133_ROMCU</name>
<organism evidence="1 2">
    <name type="scientific">Romanomermis culicivorax</name>
    <name type="common">Nematode worm</name>
    <dbReference type="NCBI Taxonomy" id="13658"/>
    <lineage>
        <taxon>Eukaryota</taxon>
        <taxon>Metazoa</taxon>
        <taxon>Ecdysozoa</taxon>
        <taxon>Nematoda</taxon>
        <taxon>Enoplea</taxon>
        <taxon>Dorylaimia</taxon>
        <taxon>Mermithida</taxon>
        <taxon>Mermithoidea</taxon>
        <taxon>Mermithidae</taxon>
        <taxon>Romanomermis</taxon>
    </lineage>
</organism>
<dbReference type="InterPro" id="IPR016187">
    <property type="entry name" value="CTDL_fold"/>
</dbReference>
<dbReference type="WBParaSite" id="nRc.2.0.1.t32387-RA">
    <property type="protein sequence ID" value="nRc.2.0.1.t32387-RA"/>
    <property type="gene ID" value="nRc.2.0.1.g32387"/>
</dbReference>
<dbReference type="InterPro" id="IPR016186">
    <property type="entry name" value="C-type_lectin-like/link_sf"/>
</dbReference>
<dbReference type="AlphaFoldDB" id="A0A915K133"/>
<proteinExistence type="predicted"/>
<dbReference type="SUPFAM" id="SSF56436">
    <property type="entry name" value="C-type lectin-like"/>
    <property type="match status" value="1"/>
</dbReference>
<evidence type="ECO:0000313" key="2">
    <source>
        <dbReference type="WBParaSite" id="nRc.2.0.1.t32387-RA"/>
    </source>
</evidence>
<evidence type="ECO:0000313" key="1">
    <source>
        <dbReference type="Proteomes" id="UP000887565"/>
    </source>
</evidence>
<keyword evidence="1" id="KW-1185">Reference proteome</keyword>
<dbReference type="CDD" id="cd00037">
    <property type="entry name" value="CLECT"/>
    <property type="match status" value="1"/>
</dbReference>
<sequence>MVIPPKLSVFPHITQFTLDGGQIIAATLVSPAYSVTRIHTVASYTNQQHLQMTTGPALATLILGLDVQYANMSKKSVPDDSQSFAELSTSEKLDVFGVDQVAVKDPMALTSSIQDSLSFIMQGLNDSTWSEIGEARASLVSDCLFNRQSCNNDREITTIRNNVYGNCFSFNNNNETVTKYSVSSGMENGKSSTEIYLNPSDISYTATITKTQMKTNAEMCGIKIYSHVMTSELIVIVLALVIIPAQCQNGWLADSFGNCYYYVNVPDKWTNAMANCKSMQANLPQFCYTNGDYFDFVQQQMFFEPFGCIQDTWLGSKTGSTCTFDSFTKFFNTYPSTADCSVKKTYYCQIHANNRLSELIGISFGNVEFSDYQ</sequence>